<reference evidence="1" key="2">
    <citation type="journal article" date="2023" name="Science">
        <title>Genomic signatures of disease resistance in endangered staghorn corals.</title>
        <authorList>
            <person name="Vollmer S.V."/>
            <person name="Selwyn J.D."/>
            <person name="Despard B.A."/>
            <person name="Roesel C.L."/>
        </authorList>
    </citation>
    <scope>NUCLEOTIDE SEQUENCE</scope>
    <source>
        <strain evidence="1">K2</strain>
    </source>
</reference>
<comment type="caution">
    <text evidence="1">The sequence shown here is derived from an EMBL/GenBank/DDBJ whole genome shotgun (WGS) entry which is preliminary data.</text>
</comment>
<protein>
    <submittedName>
        <fullName evidence="1">Uncharacterized protein</fullName>
    </submittedName>
</protein>
<keyword evidence="2" id="KW-1185">Reference proteome</keyword>
<dbReference type="Proteomes" id="UP001249851">
    <property type="component" value="Unassembled WGS sequence"/>
</dbReference>
<gene>
    <name evidence="1" type="ORF">P5673_025313</name>
</gene>
<reference evidence="1" key="1">
    <citation type="journal article" date="2023" name="G3 (Bethesda)">
        <title>Whole genome assembly and annotation of the endangered Caribbean coral Acropora cervicornis.</title>
        <authorList>
            <person name="Selwyn J.D."/>
            <person name="Vollmer S.V."/>
        </authorList>
    </citation>
    <scope>NUCLEOTIDE SEQUENCE</scope>
    <source>
        <strain evidence="1">K2</strain>
    </source>
</reference>
<proteinExistence type="predicted"/>
<dbReference type="AlphaFoldDB" id="A0AAD9Q2U4"/>
<evidence type="ECO:0000313" key="2">
    <source>
        <dbReference type="Proteomes" id="UP001249851"/>
    </source>
</evidence>
<evidence type="ECO:0000313" key="1">
    <source>
        <dbReference type="EMBL" id="KAK2553341.1"/>
    </source>
</evidence>
<accession>A0AAD9Q2U4</accession>
<sequence>MEGIIVVIFYMVKQVSSSIIICEESQSGSGLLGSLGLDTLSVQVFGFGFIFVSFVCYNFFNNEQWPSEKVDGGPRDTGSECYEWIAPGHIIFEKTGVEVLTTDDKNPVQQELPNEDLKLLAQSPSKSEILAEDELLLSPTLKLMGTRTQPNGKLEVRIPHVANMILSSPTWNIILKELGQNGKWKAMKQSDENGIWKFTSENNHVKFFTNHLSTFVIVGKYDWSSLSIFKRMKIAAFCGKPQGDGLSIMLHIFDDCEWSYERVISKETMEGRRLVSSIESLTFSVTCEDDFVITVKDAEGWLLNKSASQLRVSHKSLKDSFTEFPACELQFNSACQPAKGSFFGVLSFTQPCFGETVIYVHVPAVQKRFMLKEGWRDQSSS</sequence>
<organism evidence="1 2">
    <name type="scientific">Acropora cervicornis</name>
    <name type="common">Staghorn coral</name>
    <dbReference type="NCBI Taxonomy" id="6130"/>
    <lineage>
        <taxon>Eukaryota</taxon>
        <taxon>Metazoa</taxon>
        <taxon>Cnidaria</taxon>
        <taxon>Anthozoa</taxon>
        <taxon>Hexacorallia</taxon>
        <taxon>Scleractinia</taxon>
        <taxon>Astrocoeniina</taxon>
        <taxon>Acroporidae</taxon>
        <taxon>Acropora</taxon>
    </lineage>
</organism>
<dbReference type="EMBL" id="JARQWQ010000078">
    <property type="protein sequence ID" value="KAK2553341.1"/>
    <property type="molecule type" value="Genomic_DNA"/>
</dbReference>
<name>A0AAD9Q2U4_ACRCE</name>